<accession>A0A553R280</accession>
<dbReference type="Proteomes" id="UP000316079">
    <property type="component" value="Unassembled WGS sequence"/>
</dbReference>
<name>A0A553R280_9TELE</name>
<evidence type="ECO:0000256" key="2">
    <source>
        <dbReference type="ARBA" id="ARBA00004496"/>
    </source>
</evidence>
<feature type="domain" description="J" evidence="8">
    <location>
        <begin position="1"/>
        <end position="61"/>
    </location>
</feature>
<keyword evidence="3" id="KW-0963">Cytoplasm</keyword>
<dbReference type="CDD" id="cd06257">
    <property type="entry name" value="DnaJ"/>
    <property type="match status" value="1"/>
</dbReference>
<evidence type="ECO:0000256" key="4">
    <source>
        <dbReference type="ARBA" id="ARBA00023186"/>
    </source>
</evidence>
<keyword evidence="10" id="KW-1185">Reference proteome</keyword>
<evidence type="ECO:0000256" key="5">
    <source>
        <dbReference type="ARBA" id="ARBA00023242"/>
    </source>
</evidence>
<dbReference type="PANTHER" id="PTHR44313">
    <property type="entry name" value="DNAJ HOMOLOG SUBFAMILY C MEMBER 17"/>
    <property type="match status" value="1"/>
</dbReference>
<dbReference type="Gene3D" id="1.10.287.110">
    <property type="entry name" value="DnaJ domain"/>
    <property type="match status" value="1"/>
</dbReference>
<protein>
    <recommendedName>
        <fullName evidence="8">J domain-containing protein</fullName>
    </recommendedName>
</protein>
<feature type="coiled-coil region" evidence="6">
    <location>
        <begin position="57"/>
        <end position="134"/>
    </location>
</feature>
<evidence type="ECO:0000256" key="6">
    <source>
        <dbReference type="SAM" id="Coils"/>
    </source>
</evidence>
<dbReference type="OrthoDB" id="259708at2759"/>
<dbReference type="GO" id="GO:0000390">
    <property type="term" value="P:spliceosomal complex disassembly"/>
    <property type="evidence" value="ECO:0007669"/>
    <property type="project" value="TreeGrafter"/>
</dbReference>
<dbReference type="GO" id="GO:0005681">
    <property type="term" value="C:spliceosomal complex"/>
    <property type="evidence" value="ECO:0007669"/>
    <property type="project" value="TreeGrafter"/>
</dbReference>
<sequence>MTELNLAPCFQIKKAYRQRALSCHPDKNPDNPKAAELFHQLSQALEVLTDAAAKAAYDKVRAAKKQAEARNRNLDDKRKKIKLDLEARERAAENVKAEDIKITRTLEEEIARLREQGSRELQEQQRLIQEQIQKERGTHTEQDNAHATIAADALGSSGDSEEICSSHAKLFSTRRALNLRGYGEVLNVLISKKKRGSAVVEFASAKAAVIYPDQLTKDPSIPNTWPRSIHNRPLLLDHLAQIHPSAIPDLVGPDPYSNFELACKNENGLMGSPLTISWLEGKPAPAPHSDFNASQAQPHPLSG</sequence>
<dbReference type="InterPro" id="IPR052094">
    <property type="entry name" value="Pre-mRNA-splicing_ERAD"/>
</dbReference>
<dbReference type="GO" id="GO:0005737">
    <property type="term" value="C:cytoplasm"/>
    <property type="evidence" value="ECO:0007669"/>
    <property type="project" value="UniProtKB-SubCell"/>
</dbReference>
<dbReference type="EMBL" id="SRMA01025309">
    <property type="protein sequence ID" value="TRY96263.1"/>
    <property type="molecule type" value="Genomic_DNA"/>
</dbReference>
<evidence type="ECO:0000313" key="10">
    <source>
        <dbReference type="Proteomes" id="UP000316079"/>
    </source>
</evidence>
<dbReference type="Gene3D" id="3.30.70.330">
    <property type="match status" value="1"/>
</dbReference>
<gene>
    <name evidence="9" type="ORF">DNTS_001498</name>
</gene>
<feature type="region of interest" description="Disordered" evidence="7">
    <location>
        <begin position="283"/>
        <end position="303"/>
    </location>
</feature>
<dbReference type="InterPro" id="IPR012677">
    <property type="entry name" value="Nucleotide-bd_a/b_plait_sf"/>
</dbReference>
<dbReference type="PANTHER" id="PTHR44313:SF1">
    <property type="entry name" value="DNAJ HOMOLOG SUBFAMILY C MEMBER 17"/>
    <property type="match status" value="1"/>
</dbReference>
<dbReference type="InterPro" id="IPR036869">
    <property type="entry name" value="J_dom_sf"/>
</dbReference>
<dbReference type="AlphaFoldDB" id="A0A553R280"/>
<evidence type="ECO:0000256" key="3">
    <source>
        <dbReference type="ARBA" id="ARBA00022490"/>
    </source>
</evidence>
<evidence type="ECO:0000256" key="7">
    <source>
        <dbReference type="SAM" id="MobiDB-lite"/>
    </source>
</evidence>
<dbReference type="PRINTS" id="PR00625">
    <property type="entry name" value="JDOMAIN"/>
</dbReference>
<dbReference type="Pfam" id="PF00226">
    <property type="entry name" value="DnaJ"/>
    <property type="match status" value="1"/>
</dbReference>
<dbReference type="PROSITE" id="PS50076">
    <property type="entry name" value="DNAJ_2"/>
    <property type="match status" value="1"/>
</dbReference>
<evidence type="ECO:0000256" key="1">
    <source>
        <dbReference type="ARBA" id="ARBA00004123"/>
    </source>
</evidence>
<keyword evidence="5" id="KW-0539">Nucleus</keyword>
<comment type="subcellular location">
    <subcellularLocation>
        <location evidence="2">Cytoplasm</location>
    </subcellularLocation>
    <subcellularLocation>
        <location evidence="1">Nucleus</location>
    </subcellularLocation>
</comment>
<reference evidence="9 10" key="1">
    <citation type="journal article" date="2019" name="Sci. Data">
        <title>Hybrid genome assembly and annotation of Danionella translucida.</title>
        <authorList>
            <person name="Kadobianskyi M."/>
            <person name="Schulze L."/>
            <person name="Schuelke M."/>
            <person name="Judkewitz B."/>
        </authorList>
    </citation>
    <scope>NUCLEOTIDE SEQUENCE [LARGE SCALE GENOMIC DNA]</scope>
    <source>
        <strain evidence="9 10">Bolton</strain>
    </source>
</reference>
<evidence type="ECO:0000259" key="8">
    <source>
        <dbReference type="PROSITE" id="PS50076"/>
    </source>
</evidence>
<comment type="caution">
    <text evidence="9">The sequence shown here is derived from an EMBL/GenBank/DDBJ whole genome shotgun (WGS) entry which is preliminary data.</text>
</comment>
<keyword evidence="4" id="KW-0143">Chaperone</keyword>
<dbReference type="SMART" id="SM00271">
    <property type="entry name" value="DnaJ"/>
    <property type="match status" value="1"/>
</dbReference>
<evidence type="ECO:0000313" key="9">
    <source>
        <dbReference type="EMBL" id="TRY96263.1"/>
    </source>
</evidence>
<organism evidence="9 10">
    <name type="scientific">Danionella cerebrum</name>
    <dbReference type="NCBI Taxonomy" id="2873325"/>
    <lineage>
        <taxon>Eukaryota</taxon>
        <taxon>Metazoa</taxon>
        <taxon>Chordata</taxon>
        <taxon>Craniata</taxon>
        <taxon>Vertebrata</taxon>
        <taxon>Euteleostomi</taxon>
        <taxon>Actinopterygii</taxon>
        <taxon>Neopterygii</taxon>
        <taxon>Teleostei</taxon>
        <taxon>Ostariophysi</taxon>
        <taxon>Cypriniformes</taxon>
        <taxon>Danionidae</taxon>
        <taxon>Danioninae</taxon>
        <taxon>Danionella</taxon>
    </lineage>
</organism>
<dbReference type="InterPro" id="IPR001623">
    <property type="entry name" value="DnaJ_domain"/>
</dbReference>
<dbReference type="SUPFAM" id="SSF46565">
    <property type="entry name" value="Chaperone J-domain"/>
    <property type="match status" value="1"/>
</dbReference>
<keyword evidence="6" id="KW-0175">Coiled coil</keyword>
<dbReference type="STRING" id="623744.A0A553R280"/>
<proteinExistence type="predicted"/>